<evidence type="ECO:0000256" key="6">
    <source>
        <dbReference type="ARBA" id="ARBA00022692"/>
    </source>
</evidence>
<evidence type="ECO:0000256" key="11">
    <source>
        <dbReference type="ARBA" id="ARBA00023170"/>
    </source>
</evidence>
<evidence type="ECO:0000256" key="4">
    <source>
        <dbReference type="ARBA" id="ARBA00022475"/>
    </source>
</evidence>
<proteinExistence type="inferred from homology"/>
<dbReference type="PANTHER" id="PTHR24062">
    <property type="entry name" value="VOMERONASAL TYPE-1 RECEPTOR"/>
    <property type="match status" value="1"/>
</dbReference>
<keyword evidence="13" id="KW-0807">Transducer</keyword>
<keyword evidence="12" id="KW-0325">Glycoprotein</keyword>
<dbReference type="InterPro" id="IPR004072">
    <property type="entry name" value="Vmron_rcpt_1"/>
</dbReference>
<dbReference type="FunFam" id="1.20.1070.10:FF:000051">
    <property type="entry name" value="Vomeronasal type-1 receptor"/>
    <property type="match status" value="1"/>
</dbReference>
<evidence type="ECO:0000256" key="8">
    <source>
        <dbReference type="ARBA" id="ARBA00023040"/>
    </source>
</evidence>
<evidence type="ECO:0000256" key="12">
    <source>
        <dbReference type="ARBA" id="ARBA00023180"/>
    </source>
</evidence>
<dbReference type="FunFam" id="1.20.1070.10:FF:000033">
    <property type="entry name" value="Vomeronasal type-1 receptor"/>
    <property type="match status" value="1"/>
</dbReference>
<keyword evidence="9 14" id="KW-0472">Membrane</keyword>
<keyword evidence="11" id="KW-0675">Receptor</keyword>
<feature type="domain" description="G-protein coupled receptors family 1 profile" evidence="15">
    <location>
        <begin position="345"/>
        <end position="607"/>
    </location>
</feature>
<dbReference type="GO" id="GO:0019236">
    <property type="term" value="P:response to pheromone"/>
    <property type="evidence" value="ECO:0007669"/>
    <property type="project" value="UniProtKB-KW"/>
</dbReference>
<dbReference type="GO" id="GO:0016503">
    <property type="term" value="F:pheromone receptor activity"/>
    <property type="evidence" value="ECO:0007669"/>
    <property type="project" value="InterPro"/>
</dbReference>
<feature type="transmembrane region" description="Helical" evidence="14">
    <location>
        <begin position="86"/>
        <end position="104"/>
    </location>
</feature>
<dbReference type="Gene3D" id="1.20.1070.10">
    <property type="entry name" value="Rhodopsin 7-helix transmembrane proteins"/>
    <property type="match status" value="2"/>
</dbReference>
<feature type="transmembrane region" description="Helical" evidence="14">
    <location>
        <begin position="447"/>
        <end position="471"/>
    </location>
</feature>
<dbReference type="GO" id="GO:0007606">
    <property type="term" value="P:sensory perception of chemical stimulus"/>
    <property type="evidence" value="ECO:0007669"/>
    <property type="project" value="UniProtKB-ARBA"/>
</dbReference>
<feature type="transmembrane region" description="Helical" evidence="14">
    <location>
        <begin position="491"/>
        <end position="508"/>
    </location>
</feature>
<sequence>MEAKVHQWLLLWGRDNDHTGALLSQRLTPLHGLCQGCTGACYVIKLAQRLWTCACRQRYTKDNSQLWFGNLLGDVGCKIVVSLERVARGLSICTTSLLTVVQAITISPRASRWGRLQPRSAWHLLPMFLFCWILNSLISMNLLFYIKHISSMNTSEFSENGNYCYFLPENWIIGRIFTGLMVLRDAVFQGAMGGASGYMVFLLHKHHQQVLHLQTSKLLYRTPPEVKAAKSVLLPMLCFLFFYWADCFVSLCLFSSLLENSASVSAQEFLTLSYAIVSPFLLIHRDGYLVESCHAHEYCHTAKTKEDVGRSYSVWHYNKKKEHDESRCLLGLHGGELHCGLGIVGNVLVLVNYMGLFRSTMKSIHLVLIHLAFTNMMTLLTRGMPRTVSSLGLRSLIDDMACKVVVYLSRVARGLSICTTSLLTVVQAITISPRASRWGRLQPRSAWHLLPLLLFCWILNSVISMNLPFYIKHIRSMNTSEVTRSDNFCYFQSQNWTIGWIFIALMVLRDAVFQGAMGGASGYMVFLLHKHHQQVLYLQTSKLLHRTPPEVKAAKSVLLLMLCFLFFYWTNCFLSLYVTFSVENNFIEGSAVEFVDLGYAVLSPLVLMHRDGHLAECRHVSVSMIFQ</sequence>
<keyword evidence="10" id="KW-1015">Disulfide bond</keyword>
<dbReference type="EMBL" id="CABDUW010000678">
    <property type="protein sequence ID" value="VTJ73378.1"/>
    <property type="molecule type" value="Genomic_DNA"/>
</dbReference>
<evidence type="ECO:0000256" key="1">
    <source>
        <dbReference type="ARBA" id="ARBA00003878"/>
    </source>
</evidence>
<comment type="similarity">
    <text evidence="3">Belongs to the G-protein coupled receptor 1 family.</text>
</comment>
<dbReference type="Pfam" id="PF03402">
    <property type="entry name" value="V1R"/>
    <property type="match status" value="2"/>
</dbReference>
<dbReference type="AlphaFoldDB" id="A0A5E4BUR8"/>
<dbReference type="Proteomes" id="UP000335636">
    <property type="component" value="Unassembled WGS sequence"/>
</dbReference>
<feature type="transmembrane region" description="Helical" evidence="14">
    <location>
        <begin position="124"/>
        <end position="146"/>
    </location>
</feature>
<gene>
    <name evidence="16" type="ORF">MONAX_5E019638</name>
</gene>
<keyword evidence="6 14" id="KW-0812">Transmembrane</keyword>
<evidence type="ECO:0000259" key="15">
    <source>
        <dbReference type="PROSITE" id="PS50262"/>
    </source>
</evidence>
<evidence type="ECO:0000256" key="7">
    <source>
        <dbReference type="ARBA" id="ARBA00022989"/>
    </source>
</evidence>
<evidence type="ECO:0000256" key="13">
    <source>
        <dbReference type="ARBA" id="ARBA00023224"/>
    </source>
</evidence>
<evidence type="ECO:0000256" key="2">
    <source>
        <dbReference type="ARBA" id="ARBA00004651"/>
    </source>
</evidence>
<evidence type="ECO:0000313" key="16">
    <source>
        <dbReference type="EMBL" id="VTJ73378.1"/>
    </source>
</evidence>
<dbReference type="GO" id="GO:0005886">
    <property type="term" value="C:plasma membrane"/>
    <property type="evidence" value="ECO:0007669"/>
    <property type="project" value="UniProtKB-SubCell"/>
</dbReference>
<keyword evidence="5" id="KW-0589">Pheromone response</keyword>
<dbReference type="SUPFAM" id="SSF81321">
    <property type="entry name" value="Family A G protein-coupled receptor-like"/>
    <property type="match status" value="2"/>
</dbReference>
<dbReference type="InterPro" id="IPR017452">
    <property type="entry name" value="GPCR_Rhodpsn_7TM"/>
</dbReference>
<comment type="subcellular location">
    <subcellularLocation>
        <location evidence="2">Cell membrane</location>
        <topology evidence="2">Multi-pass membrane protein</topology>
    </subcellularLocation>
</comment>
<organism evidence="16 17">
    <name type="scientific">Marmota monax</name>
    <name type="common">Woodchuck</name>
    <dbReference type="NCBI Taxonomy" id="9995"/>
    <lineage>
        <taxon>Eukaryota</taxon>
        <taxon>Metazoa</taxon>
        <taxon>Chordata</taxon>
        <taxon>Craniata</taxon>
        <taxon>Vertebrata</taxon>
        <taxon>Euteleostomi</taxon>
        <taxon>Mammalia</taxon>
        <taxon>Eutheria</taxon>
        <taxon>Euarchontoglires</taxon>
        <taxon>Glires</taxon>
        <taxon>Rodentia</taxon>
        <taxon>Sciuromorpha</taxon>
        <taxon>Sciuridae</taxon>
        <taxon>Xerinae</taxon>
        <taxon>Marmotini</taxon>
        <taxon>Marmota</taxon>
    </lineage>
</organism>
<dbReference type="PROSITE" id="PS50262">
    <property type="entry name" value="G_PROTEIN_RECEP_F1_2"/>
    <property type="match status" value="1"/>
</dbReference>
<accession>A0A5E4BUR8</accession>
<evidence type="ECO:0000256" key="14">
    <source>
        <dbReference type="SAM" id="Phobius"/>
    </source>
</evidence>
<reference evidence="16" key="1">
    <citation type="submission" date="2019-04" db="EMBL/GenBank/DDBJ databases">
        <authorList>
            <person name="Alioto T."/>
            <person name="Alioto T."/>
        </authorList>
    </citation>
    <scope>NUCLEOTIDE SEQUENCE [LARGE SCALE GENOMIC DNA]</scope>
</reference>
<protein>
    <recommendedName>
        <fullName evidence="15">G-protein coupled receptors family 1 profile domain-containing protein</fullName>
    </recommendedName>
</protein>
<keyword evidence="17" id="KW-1185">Reference proteome</keyword>
<evidence type="ECO:0000256" key="3">
    <source>
        <dbReference type="ARBA" id="ARBA00010663"/>
    </source>
</evidence>
<evidence type="ECO:0000313" key="17">
    <source>
        <dbReference type="Proteomes" id="UP000335636"/>
    </source>
</evidence>
<dbReference type="PRINTS" id="PR01534">
    <property type="entry name" value="VOMERONASL1R"/>
</dbReference>
<name>A0A5E4BUR8_MARMO</name>
<evidence type="ECO:0000256" key="5">
    <source>
        <dbReference type="ARBA" id="ARBA00022507"/>
    </source>
</evidence>
<feature type="transmembrane region" description="Helical" evidence="14">
    <location>
        <begin position="232"/>
        <end position="258"/>
    </location>
</feature>
<comment type="function">
    <text evidence="1">Putative pheromone receptor.</text>
</comment>
<evidence type="ECO:0000256" key="10">
    <source>
        <dbReference type="ARBA" id="ARBA00023157"/>
    </source>
</evidence>
<comment type="caution">
    <text evidence="16">The sequence shown here is derived from an EMBL/GenBank/DDBJ whole genome shotgun (WGS) entry which is preliminary data.</text>
</comment>
<feature type="transmembrane region" description="Helical" evidence="14">
    <location>
        <begin position="264"/>
        <end position="283"/>
    </location>
</feature>
<evidence type="ECO:0000256" key="9">
    <source>
        <dbReference type="ARBA" id="ARBA00023136"/>
    </source>
</evidence>
<keyword evidence="8" id="KW-0297">G-protein coupled receptor</keyword>
<feature type="transmembrane region" description="Helical" evidence="14">
    <location>
        <begin position="557"/>
        <end position="580"/>
    </location>
</feature>
<feature type="transmembrane region" description="Helical" evidence="14">
    <location>
        <begin position="364"/>
        <end position="384"/>
    </location>
</feature>
<keyword evidence="7 14" id="KW-1133">Transmembrane helix</keyword>
<keyword evidence="4" id="KW-1003">Cell membrane</keyword>